<protein>
    <submittedName>
        <fullName evidence="2">Uncharacterized protein</fullName>
    </submittedName>
</protein>
<reference evidence="2 3" key="1">
    <citation type="submission" date="2012-08" db="EMBL/GenBank/DDBJ databases">
        <title>Oryza genome evolution.</title>
        <authorList>
            <person name="Wing R.A."/>
        </authorList>
    </citation>
    <scope>NUCLEOTIDE SEQUENCE</scope>
</reference>
<proteinExistence type="predicted"/>
<dbReference type="Proteomes" id="UP000032180">
    <property type="component" value="Chromosome 11"/>
</dbReference>
<organism evidence="2 3">
    <name type="scientific">Leersia perrieri</name>
    <dbReference type="NCBI Taxonomy" id="77586"/>
    <lineage>
        <taxon>Eukaryota</taxon>
        <taxon>Viridiplantae</taxon>
        <taxon>Streptophyta</taxon>
        <taxon>Embryophyta</taxon>
        <taxon>Tracheophyta</taxon>
        <taxon>Spermatophyta</taxon>
        <taxon>Magnoliopsida</taxon>
        <taxon>Liliopsida</taxon>
        <taxon>Poales</taxon>
        <taxon>Poaceae</taxon>
        <taxon>BOP clade</taxon>
        <taxon>Oryzoideae</taxon>
        <taxon>Oryzeae</taxon>
        <taxon>Oryzinae</taxon>
        <taxon>Leersia</taxon>
    </lineage>
</organism>
<dbReference type="EnsemblPlants" id="LPERR11G05400.1">
    <property type="protein sequence ID" value="LPERR11G05400.1"/>
    <property type="gene ID" value="LPERR11G05400"/>
</dbReference>
<keyword evidence="3" id="KW-1185">Reference proteome</keyword>
<name>A0A0D9XQ41_9ORYZ</name>
<evidence type="ECO:0000313" key="2">
    <source>
        <dbReference type="EnsemblPlants" id="LPERR11G05400.1"/>
    </source>
</evidence>
<reference evidence="2" key="3">
    <citation type="submission" date="2015-04" db="UniProtKB">
        <authorList>
            <consortium name="EnsemblPlants"/>
        </authorList>
    </citation>
    <scope>IDENTIFICATION</scope>
</reference>
<feature type="compositionally biased region" description="Basic and acidic residues" evidence="1">
    <location>
        <begin position="76"/>
        <end position="88"/>
    </location>
</feature>
<dbReference type="Gramene" id="LPERR11G05400.1">
    <property type="protein sequence ID" value="LPERR11G05400.1"/>
    <property type="gene ID" value="LPERR11G05400"/>
</dbReference>
<reference evidence="3" key="2">
    <citation type="submission" date="2013-12" db="EMBL/GenBank/DDBJ databases">
        <authorList>
            <person name="Yu Y."/>
            <person name="Lee S."/>
            <person name="de Baynast K."/>
            <person name="Wissotski M."/>
            <person name="Liu L."/>
            <person name="Talag J."/>
            <person name="Goicoechea J."/>
            <person name="Angelova A."/>
            <person name="Jetty R."/>
            <person name="Kudrna D."/>
            <person name="Golser W."/>
            <person name="Rivera L."/>
            <person name="Zhang J."/>
            <person name="Wing R."/>
        </authorList>
    </citation>
    <scope>NUCLEOTIDE SEQUENCE</scope>
</reference>
<dbReference type="AlphaFoldDB" id="A0A0D9XQ41"/>
<evidence type="ECO:0000313" key="3">
    <source>
        <dbReference type="Proteomes" id="UP000032180"/>
    </source>
</evidence>
<sequence>MNLHDTSLAQQCMANPQVDLWVVLAPERTEPYLARIQTRAAVTEEQQPSDAAPVQHPPLAGDAQDGHGLPQVAPAPRERAGTHGLRQRKEGQHVLLSLVWEGVKPINTASRLRHYVEQVAIAVAGTWKWCKEHGENIRDLELVQMIPRLIT</sequence>
<feature type="region of interest" description="Disordered" evidence="1">
    <location>
        <begin position="40"/>
        <end position="88"/>
    </location>
</feature>
<evidence type="ECO:0000256" key="1">
    <source>
        <dbReference type="SAM" id="MobiDB-lite"/>
    </source>
</evidence>
<accession>A0A0D9XQ41</accession>
<dbReference type="HOGENOM" id="CLU_145665_0_0_1"/>